<evidence type="ECO:0000313" key="1">
    <source>
        <dbReference type="EMBL" id="KAA6351242.1"/>
    </source>
</evidence>
<gene>
    <name evidence="1" type="ORF">EZS27_001388</name>
</gene>
<dbReference type="AlphaFoldDB" id="A0A5J4SZV7"/>
<proteinExistence type="predicted"/>
<dbReference type="EMBL" id="SNRY01000016">
    <property type="protein sequence ID" value="KAA6351242.1"/>
    <property type="molecule type" value="Genomic_DNA"/>
</dbReference>
<sequence>MLQNVQKYTAMDALARSLHEQIINSIPTGYSKEEKLYILNHIGSHLGKDIAALEGNPTGNHK</sequence>
<name>A0A5J4SZV7_9ZZZZ</name>
<comment type="caution">
    <text evidence="1">The sequence shown here is derived from an EMBL/GenBank/DDBJ whole genome shotgun (WGS) entry which is preliminary data.</text>
</comment>
<accession>A0A5J4SZV7</accession>
<organism evidence="1">
    <name type="scientific">termite gut metagenome</name>
    <dbReference type="NCBI Taxonomy" id="433724"/>
    <lineage>
        <taxon>unclassified sequences</taxon>
        <taxon>metagenomes</taxon>
        <taxon>organismal metagenomes</taxon>
    </lineage>
</organism>
<protein>
    <submittedName>
        <fullName evidence="1">Uncharacterized protein</fullName>
    </submittedName>
</protein>
<reference evidence="1" key="1">
    <citation type="submission" date="2019-03" db="EMBL/GenBank/DDBJ databases">
        <title>Single cell metagenomics reveals metabolic interactions within the superorganism composed of flagellate Streblomastix strix and complex community of Bacteroidetes bacteria on its surface.</title>
        <authorList>
            <person name="Treitli S.C."/>
            <person name="Kolisko M."/>
            <person name="Husnik F."/>
            <person name="Keeling P."/>
            <person name="Hampl V."/>
        </authorList>
    </citation>
    <scope>NUCLEOTIDE SEQUENCE</scope>
    <source>
        <strain evidence="1">STM</strain>
    </source>
</reference>